<dbReference type="Pfam" id="PF00072">
    <property type="entry name" value="Response_reg"/>
    <property type="match status" value="1"/>
</dbReference>
<dbReference type="GO" id="GO:0000160">
    <property type="term" value="P:phosphorelay signal transduction system"/>
    <property type="evidence" value="ECO:0007669"/>
    <property type="project" value="InterPro"/>
</dbReference>
<dbReference type="KEGG" id="samy:DB32_007335"/>
<reference evidence="4 5" key="1">
    <citation type="submission" date="2015-03" db="EMBL/GenBank/DDBJ databases">
        <title>Genome assembly of Sandaracinus amylolyticus DSM 53668.</title>
        <authorList>
            <person name="Sharma G."/>
            <person name="Subramanian S."/>
        </authorList>
    </citation>
    <scope>NUCLEOTIDE SEQUENCE [LARGE SCALE GENOMIC DNA]</scope>
    <source>
        <strain evidence="4 5">DSM 53668</strain>
    </source>
</reference>
<proteinExistence type="predicted"/>
<evidence type="ECO:0000313" key="5">
    <source>
        <dbReference type="Proteomes" id="UP000034883"/>
    </source>
</evidence>
<dbReference type="InterPro" id="IPR050595">
    <property type="entry name" value="Bact_response_regulator"/>
</dbReference>
<dbReference type="SMART" id="SM00448">
    <property type="entry name" value="REC"/>
    <property type="match status" value="1"/>
</dbReference>
<feature type="domain" description="Response regulatory" evidence="3">
    <location>
        <begin position="6"/>
        <end position="121"/>
    </location>
</feature>
<organism evidence="4 5">
    <name type="scientific">Sandaracinus amylolyticus</name>
    <dbReference type="NCBI Taxonomy" id="927083"/>
    <lineage>
        <taxon>Bacteria</taxon>
        <taxon>Pseudomonadati</taxon>
        <taxon>Myxococcota</taxon>
        <taxon>Polyangia</taxon>
        <taxon>Polyangiales</taxon>
        <taxon>Sandaracinaceae</taxon>
        <taxon>Sandaracinus</taxon>
    </lineage>
</organism>
<dbReference type="STRING" id="927083.DB32_007335"/>
<name>A0A0F6W8L9_9BACT</name>
<dbReference type="PROSITE" id="PS50110">
    <property type="entry name" value="RESPONSE_REGULATORY"/>
    <property type="match status" value="1"/>
</dbReference>
<keyword evidence="1 2" id="KW-0597">Phosphoprotein</keyword>
<gene>
    <name evidence="4" type="ORF">DB32_007335</name>
</gene>
<dbReference type="PANTHER" id="PTHR44591">
    <property type="entry name" value="STRESS RESPONSE REGULATOR PROTEIN 1"/>
    <property type="match status" value="1"/>
</dbReference>
<evidence type="ECO:0000256" key="2">
    <source>
        <dbReference type="PROSITE-ProRule" id="PRU00169"/>
    </source>
</evidence>
<accession>A0A0F6W8L9</accession>
<dbReference type="Gene3D" id="3.40.50.2300">
    <property type="match status" value="1"/>
</dbReference>
<dbReference type="RefSeq" id="WP_053237169.1">
    <property type="nucleotide sequence ID" value="NZ_CP011125.1"/>
</dbReference>
<sequence length="126" mass="14065">MSEQPSVLVVDDNRFIQESLPALLEEEGYRVTVAHNGEDGFRRVCTQPVDLVITDVAMPEVDGVELIRLMRLDPFFQRVPIVAITAYGGRRMQEAKDAGADVCFEKPVDHPLLLDTVARLTRAASR</sequence>
<dbReference type="Proteomes" id="UP000034883">
    <property type="component" value="Chromosome"/>
</dbReference>
<dbReference type="InterPro" id="IPR001789">
    <property type="entry name" value="Sig_transdc_resp-reg_receiver"/>
</dbReference>
<dbReference type="SUPFAM" id="SSF52172">
    <property type="entry name" value="CheY-like"/>
    <property type="match status" value="1"/>
</dbReference>
<dbReference type="EMBL" id="CP011125">
    <property type="protein sequence ID" value="AKF10186.1"/>
    <property type="molecule type" value="Genomic_DNA"/>
</dbReference>
<dbReference type="InterPro" id="IPR011006">
    <property type="entry name" value="CheY-like_superfamily"/>
</dbReference>
<evidence type="ECO:0000313" key="4">
    <source>
        <dbReference type="EMBL" id="AKF10186.1"/>
    </source>
</evidence>
<protein>
    <submittedName>
        <fullName evidence="4">Two-component sensor PilS</fullName>
    </submittedName>
</protein>
<feature type="modified residue" description="4-aspartylphosphate" evidence="2">
    <location>
        <position position="55"/>
    </location>
</feature>
<evidence type="ECO:0000256" key="1">
    <source>
        <dbReference type="ARBA" id="ARBA00022553"/>
    </source>
</evidence>
<dbReference type="AlphaFoldDB" id="A0A0F6W8L9"/>
<keyword evidence="5" id="KW-1185">Reference proteome</keyword>
<dbReference type="PANTHER" id="PTHR44591:SF3">
    <property type="entry name" value="RESPONSE REGULATORY DOMAIN-CONTAINING PROTEIN"/>
    <property type="match status" value="1"/>
</dbReference>
<evidence type="ECO:0000259" key="3">
    <source>
        <dbReference type="PROSITE" id="PS50110"/>
    </source>
</evidence>